<dbReference type="SUPFAM" id="SSF55383">
    <property type="entry name" value="Copper amine oxidase, domain N"/>
    <property type="match status" value="2"/>
</dbReference>
<protein>
    <submittedName>
        <fullName evidence="2">Stalk domain-containing protein</fullName>
    </submittedName>
</protein>
<dbReference type="Pfam" id="PF07833">
    <property type="entry name" value="Cu_amine_oxidN1"/>
    <property type="match status" value="1"/>
</dbReference>
<sequence>MKKNVIVALTAGTLLFGGIIHPSITSNALNQNLSISSVQSQQTIYFVVSDKELSGSLNGAALSGTLPVVTGLSDESLQKQINDQIEDLLDQNTRYLAEPNPGNISVDVSYEVKQDNDQVSILIYFLTGSKHPFTVVKSVNFIGGDNGKLITLNNVGDISTIERRVKTELYDHEDPIGKYDHFYLREDTAFYIENGQLNLVPNQEEFFASNEGTPTISIPLKDIDYNSLLNSEIKVILDGELLSFPEPPVIKNGTTLVPMKQIFQALGADVHWNNNTKTVYGEKFPGESYSLNFSLTIGDKTASVNNQKVELLQPGELINNKTFVPLRFVSEALGADVQWDQNTKTVTIYTKYL</sequence>
<dbReference type="Gene3D" id="3.30.457.10">
    <property type="entry name" value="Copper amine oxidase-like, N-terminal domain"/>
    <property type="match status" value="1"/>
</dbReference>
<dbReference type="EMBL" id="JAVAMP010000011">
    <property type="protein sequence ID" value="MDP5275954.1"/>
    <property type="molecule type" value="Genomic_DNA"/>
</dbReference>
<accession>A0ABT9J4T8</accession>
<evidence type="ECO:0000259" key="1">
    <source>
        <dbReference type="Pfam" id="PF07833"/>
    </source>
</evidence>
<reference evidence="2 3" key="1">
    <citation type="submission" date="2023-08" db="EMBL/GenBank/DDBJ databases">
        <authorList>
            <person name="Park J.-S."/>
        </authorList>
    </citation>
    <scope>NUCLEOTIDE SEQUENCE [LARGE SCALE GENOMIC DNA]</scope>
    <source>
        <strain evidence="2 3">2205SS18-9</strain>
    </source>
</reference>
<dbReference type="InterPro" id="IPR012854">
    <property type="entry name" value="Cu_amine_oxidase-like_N"/>
</dbReference>
<keyword evidence="3" id="KW-1185">Reference proteome</keyword>
<gene>
    <name evidence="2" type="ORF">Q5Y73_17790</name>
</gene>
<evidence type="ECO:0000313" key="2">
    <source>
        <dbReference type="EMBL" id="MDP5275954.1"/>
    </source>
</evidence>
<proteinExistence type="predicted"/>
<dbReference type="Gene3D" id="3.30.565.40">
    <property type="entry name" value="Fervidobacterium nodosum Rt17-B1 like"/>
    <property type="match status" value="1"/>
</dbReference>
<feature type="domain" description="Copper amine oxidase-like N-terminal" evidence="1">
    <location>
        <begin position="237"/>
        <end position="348"/>
    </location>
</feature>
<evidence type="ECO:0000313" key="3">
    <source>
        <dbReference type="Proteomes" id="UP001231941"/>
    </source>
</evidence>
<dbReference type="RefSeq" id="WP_305993266.1">
    <property type="nucleotide sequence ID" value="NZ_JAVAMP010000011.1"/>
</dbReference>
<dbReference type="InterPro" id="IPR036582">
    <property type="entry name" value="Mao_N_sf"/>
</dbReference>
<dbReference type="Proteomes" id="UP001231941">
    <property type="component" value="Unassembled WGS sequence"/>
</dbReference>
<comment type="caution">
    <text evidence="2">The sequence shown here is derived from an EMBL/GenBank/DDBJ whole genome shotgun (WGS) entry which is preliminary data.</text>
</comment>
<organism evidence="2 3">
    <name type="scientific">Chengkuizengella axinellae</name>
    <dbReference type="NCBI Taxonomy" id="3064388"/>
    <lineage>
        <taxon>Bacteria</taxon>
        <taxon>Bacillati</taxon>
        <taxon>Bacillota</taxon>
        <taxon>Bacilli</taxon>
        <taxon>Bacillales</taxon>
        <taxon>Paenibacillaceae</taxon>
        <taxon>Chengkuizengella</taxon>
    </lineage>
</organism>
<name>A0ABT9J4T8_9BACL</name>